<dbReference type="AlphaFoldDB" id="A0A5J5FT85"/>
<gene>
    <name evidence="2" type="ORF">FJU30_20900</name>
</gene>
<keyword evidence="3" id="KW-1185">Reference proteome</keyword>
<sequence>MFWGNNNHSENTGQCHAPSKITHEKNQAHDLRSAIELLKTRPGELVETDVEVDPQAERSGIYRYVGAGGACQRPPRKNAPRMMFDKIKGFNNISVAIGLNGSRKCIGQFPGCEPRRLGHQLKDAVQHPIAPPEVSADDEVMDYRWITLTDLIGRPAPPAGHSAPGWQVSFSCADAREKLLAFTAEPMRQGASRNCFLYRSALL</sequence>
<dbReference type="SUPFAM" id="SSF50475">
    <property type="entry name" value="FMN-binding split barrel"/>
    <property type="match status" value="1"/>
</dbReference>
<evidence type="ECO:0000313" key="3">
    <source>
        <dbReference type="Proteomes" id="UP000335415"/>
    </source>
</evidence>
<dbReference type="Proteomes" id="UP000335415">
    <property type="component" value="Unassembled WGS sequence"/>
</dbReference>
<dbReference type="OrthoDB" id="9809841at2"/>
<protein>
    <submittedName>
        <fullName evidence="2">UbiD family decarboxylase</fullName>
    </submittedName>
</protein>
<dbReference type="Pfam" id="PF20695">
    <property type="entry name" value="UbiD_N"/>
    <property type="match status" value="1"/>
</dbReference>
<feature type="domain" description="3-octaprenyl-4-hydroxybenzoate carboxy-lyase-like N-terminal" evidence="1">
    <location>
        <begin position="41"/>
        <end position="123"/>
    </location>
</feature>
<evidence type="ECO:0000259" key="1">
    <source>
        <dbReference type="Pfam" id="PF20695"/>
    </source>
</evidence>
<reference evidence="2 3" key="1">
    <citation type="submission" date="2019-09" db="EMBL/GenBank/DDBJ databases">
        <authorList>
            <person name="Li Y."/>
        </authorList>
    </citation>
    <scope>NUCLEOTIDE SEQUENCE [LARGE SCALE GENOMIC DNA]</scope>
    <source>
        <strain evidence="2 3">L3-3HA</strain>
    </source>
</reference>
<proteinExistence type="predicted"/>
<accession>A0A5J5FT85</accession>
<dbReference type="EMBL" id="VYKJ01000013">
    <property type="protein sequence ID" value="KAA8996668.1"/>
    <property type="molecule type" value="Genomic_DNA"/>
</dbReference>
<name>A0A5J5FT85_9GAMM</name>
<dbReference type="InterPro" id="IPR049383">
    <property type="entry name" value="UbiD-like_N"/>
</dbReference>
<evidence type="ECO:0000313" key="2">
    <source>
        <dbReference type="EMBL" id="KAA8996668.1"/>
    </source>
</evidence>
<organism evidence="2 3">
    <name type="scientific">Affinibrenneria salicis</name>
    <dbReference type="NCBI Taxonomy" id="2590031"/>
    <lineage>
        <taxon>Bacteria</taxon>
        <taxon>Pseudomonadati</taxon>
        <taxon>Pseudomonadota</taxon>
        <taxon>Gammaproteobacteria</taxon>
        <taxon>Enterobacterales</taxon>
        <taxon>Pectobacteriaceae</taxon>
        <taxon>Affinibrenneria</taxon>
    </lineage>
</organism>
<comment type="caution">
    <text evidence="2">The sequence shown here is derived from an EMBL/GenBank/DDBJ whole genome shotgun (WGS) entry which is preliminary data.</text>
</comment>